<reference evidence="1" key="1">
    <citation type="submission" date="2014-07" db="EMBL/GenBank/DDBJ databases">
        <title>Identification of a novel salt tolerance gene in wild soybean by whole-genome sequencing.</title>
        <authorList>
            <person name="Lam H.-M."/>
            <person name="Qi X."/>
            <person name="Li M.-W."/>
            <person name="Liu X."/>
            <person name="Xie M."/>
            <person name="Ni M."/>
            <person name="Xu X."/>
        </authorList>
    </citation>
    <scope>NUCLEOTIDE SEQUENCE [LARGE SCALE GENOMIC DNA]</scope>
    <source>
        <tissue evidence="1">Root</tissue>
    </source>
</reference>
<dbReference type="EMBL" id="KN645134">
    <property type="protein sequence ID" value="KHN41420.1"/>
    <property type="molecule type" value="Genomic_DNA"/>
</dbReference>
<proteinExistence type="predicted"/>
<evidence type="ECO:0000313" key="1">
    <source>
        <dbReference type="EMBL" id="KHN41420.1"/>
    </source>
</evidence>
<dbReference type="Proteomes" id="UP000053555">
    <property type="component" value="Unassembled WGS sequence"/>
</dbReference>
<organism evidence="1">
    <name type="scientific">Glycine soja</name>
    <name type="common">Wild soybean</name>
    <dbReference type="NCBI Taxonomy" id="3848"/>
    <lineage>
        <taxon>Eukaryota</taxon>
        <taxon>Viridiplantae</taxon>
        <taxon>Streptophyta</taxon>
        <taxon>Embryophyta</taxon>
        <taxon>Tracheophyta</taxon>
        <taxon>Spermatophyta</taxon>
        <taxon>Magnoliopsida</taxon>
        <taxon>eudicotyledons</taxon>
        <taxon>Gunneridae</taxon>
        <taxon>Pentapetalae</taxon>
        <taxon>rosids</taxon>
        <taxon>fabids</taxon>
        <taxon>Fabales</taxon>
        <taxon>Fabaceae</taxon>
        <taxon>Papilionoideae</taxon>
        <taxon>50 kb inversion clade</taxon>
        <taxon>NPAAA clade</taxon>
        <taxon>indigoferoid/millettioid clade</taxon>
        <taxon>Phaseoleae</taxon>
        <taxon>Glycine</taxon>
        <taxon>Glycine subgen. Soja</taxon>
    </lineage>
</organism>
<gene>
    <name evidence="1" type="ORF">glysoja_049609</name>
</gene>
<dbReference type="AlphaFoldDB" id="A0A0B2S884"/>
<protein>
    <recommendedName>
        <fullName evidence="2">Reverse transcriptase zinc-binding domain-containing protein</fullName>
    </recommendedName>
</protein>
<accession>A0A0B2S884</accession>
<evidence type="ECO:0008006" key="2">
    <source>
        <dbReference type="Google" id="ProtNLM"/>
    </source>
</evidence>
<name>A0A0B2S884_GLYSO</name>
<sequence>MLWVQLLSNKYLKGNSIFHCSSKPGVSYSWASIVKATNILQLGFRFWVGNGALSLWFDCFYSQGPFCKLVDFVNISDTRVETKDIYNNGSWNWNLLTTSLATSMKDIISSIFLIKSTYKWITRA</sequence>